<dbReference type="RefSeq" id="WP_209886410.1">
    <property type="nucleotide sequence ID" value="NZ_JAGGMR010000001.1"/>
</dbReference>
<keyword evidence="2" id="KW-1185">Reference proteome</keyword>
<dbReference type="EMBL" id="JAGGMR010000001">
    <property type="protein sequence ID" value="MBP2188747.1"/>
    <property type="molecule type" value="Genomic_DNA"/>
</dbReference>
<protein>
    <submittedName>
        <fullName evidence="1">Uncharacterized protein</fullName>
    </submittedName>
</protein>
<sequence length="504" mass="54403">MGTMGQGRWDLVFPSGAPERVGDMFATAVVADAVRGYDADLAQTVETCRDWNRRYRTIFRSMTALGACSPAHAAGIAADGLTSARGLLRFVTEYVVAPLDSFDIDAVRRPEPLDTGRIDGSAAPPTRLEVPYQGTVLADATLRAQLTDWRLRGIIEPGFAAAIERVIDHPEWLALPGFRVVVAGAGELAPLRPLLRWGADVLAIARPGPARWRGLEELARAGAGVLRYPVSPGPRPFDGGPGADITTQFPALMHWLRGHLDPAEAGPRPVFGGYANRFGPGGVRLAAAIDVLAEDLLLFRPDAALAVLGSPTDCYAVPESVVADAHQRLRARGPRRVGQDLLRFLTRSALYEPNYTLRLTDEAGAHWSVADAMMPAQGPNHVLAQRIQRWRGVLAHSSGRVVSCNVAPLIWTRNLIAQPRLTAAYRSAHRFGIEIFETETARTLLAAKLVADLCAPPTDPEVDPEGLFALGAAHGGLWRQPFEPRSVLPIAALSGRLRSRFGRG</sequence>
<proteinExistence type="predicted"/>
<gene>
    <name evidence="1" type="ORF">BJ987_001648</name>
</gene>
<evidence type="ECO:0000313" key="1">
    <source>
        <dbReference type="EMBL" id="MBP2188747.1"/>
    </source>
</evidence>
<evidence type="ECO:0000313" key="2">
    <source>
        <dbReference type="Proteomes" id="UP001519325"/>
    </source>
</evidence>
<reference evidence="1 2" key="1">
    <citation type="submission" date="2021-03" db="EMBL/GenBank/DDBJ databases">
        <title>Sequencing the genomes of 1000 actinobacteria strains.</title>
        <authorList>
            <person name="Klenk H.-P."/>
        </authorList>
    </citation>
    <scope>NUCLEOTIDE SEQUENCE [LARGE SCALE GENOMIC DNA]</scope>
    <source>
        <strain evidence="1 2">DSM 45516</strain>
    </source>
</reference>
<dbReference type="Proteomes" id="UP001519325">
    <property type="component" value="Unassembled WGS sequence"/>
</dbReference>
<name>A0ABS4QAL8_9NOCA</name>
<comment type="caution">
    <text evidence="1">The sequence shown here is derived from an EMBL/GenBank/DDBJ whole genome shotgun (WGS) entry which is preliminary data.</text>
</comment>
<organism evidence="1 2">
    <name type="scientific">Nocardia goodfellowii</name>
    <dbReference type="NCBI Taxonomy" id="882446"/>
    <lineage>
        <taxon>Bacteria</taxon>
        <taxon>Bacillati</taxon>
        <taxon>Actinomycetota</taxon>
        <taxon>Actinomycetes</taxon>
        <taxon>Mycobacteriales</taxon>
        <taxon>Nocardiaceae</taxon>
        <taxon>Nocardia</taxon>
    </lineage>
</organism>
<accession>A0ABS4QAL8</accession>